<evidence type="ECO:0000256" key="2">
    <source>
        <dbReference type="ARBA" id="ARBA00022448"/>
    </source>
</evidence>
<proteinExistence type="predicted"/>
<feature type="transmembrane region" description="Helical" evidence="7">
    <location>
        <begin position="157"/>
        <end position="177"/>
    </location>
</feature>
<dbReference type="SUPFAM" id="SSF103473">
    <property type="entry name" value="MFS general substrate transporter"/>
    <property type="match status" value="1"/>
</dbReference>
<feature type="transmembrane region" description="Helical" evidence="7">
    <location>
        <begin position="68"/>
        <end position="86"/>
    </location>
</feature>
<dbReference type="EMBL" id="JAUSUQ010000009">
    <property type="protein sequence ID" value="MDQ0339673.1"/>
    <property type="molecule type" value="Genomic_DNA"/>
</dbReference>
<evidence type="ECO:0000313" key="9">
    <source>
        <dbReference type="EMBL" id="MDQ0339673.1"/>
    </source>
</evidence>
<dbReference type="Gene3D" id="1.20.1250.20">
    <property type="entry name" value="MFS general substrate transporter like domains"/>
    <property type="match status" value="1"/>
</dbReference>
<evidence type="ECO:0000256" key="7">
    <source>
        <dbReference type="SAM" id="Phobius"/>
    </source>
</evidence>
<feature type="transmembrane region" description="Helical" evidence="7">
    <location>
        <begin position="9"/>
        <end position="31"/>
    </location>
</feature>
<comment type="subcellular location">
    <subcellularLocation>
        <location evidence="1">Cell membrane</location>
        <topology evidence="1">Multi-pass membrane protein</topology>
    </subcellularLocation>
</comment>
<dbReference type="PANTHER" id="PTHR23517:SF3">
    <property type="entry name" value="INTEGRAL MEMBRANE TRANSPORT PROTEIN"/>
    <property type="match status" value="1"/>
</dbReference>
<evidence type="ECO:0000256" key="6">
    <source>
        <dbReference type="ARBA" id="ARBA00023136"/>
    </source>
</evidence>
<dbReference type="Proteomes" id="UP001232445">
    <property type="component" value="Unassembled WGS sequence"/>
</dbReference>
<keyword evidence="5 7" id="KW-1133">Transmembrane helix</keyword>
<organism evidence="9 10">
    <name type="scientific">Caldalkalibacillus uzonensis</name>
    <dbReference type="NCBI Taxonomy" id="353224"/>
    <lineage>
        <taxon>Bacteria</taxon>
        <taxon>Bacillati</taxon>
        <taxon>Bacillota</taxon>
        <taxon>Bacilli</taxon>
        <taxon>Bacillales</taxon>
        <taxon>Bacillaceae</taxon>
        <taxon>Caldalkalibacillus</taxon>
    </lineage>
</organism>
<evidence type="ECO:0000259" key="8">
    <source>
        <dbReference type="PROSITE" id="PS50850"/>
    </source>
</evidence>
<evidence type="ECO:0000313" key="10">
    <source>
        <dbReference type="Proteomes" id="UP001232445"/>
    </source>
</evidence>
<comment type="caution">
    <text evidence="9">The sequence shown here is derived from an EMBL/GenBank/DDBJ whole genome shotgun (WGS) entry which is preliminary data.</text>
</comment>
<keyword evidence="6 7" id="KW-0472">Membrane</keyword>
<dbReference type="RefSeq" id="WP_307340039.1">
    <property type="nucleotide sequence ID" value="NZ_JAUSUQ010000009.1"/>
</dbReference>
<dbReference type="InterPro" id="IPR020846">
    <property type="entry name" value="MFS_dom"/>
</dbReference>
<dbReference type="InterPro" id="IPR011701">
    <property type="entry name" value="MFS"/>
</dbReference>
<dbReference type="InterPro" id="IPR036259">
    <property type="entry name" value="MFS_trans_sf"/>
</dbReference>
<name>A0ABU0CTB4_9BACI</name>
<feature type="transmembrane region" description="Helical" evidence="7">
    <location>
        <begin position="130"/>
        <end position="151"/>
    </location>
</feature>
<evidence type="ECO:0000256" key="5">
    <source>
        <dbReference type="ARBA" id="ARBA00022989"/>
    </source>
</evidence>
<dbReference type="Pfam" id="PF07690">
    <property type="entry name" value="MFS_1"/>
    <property type="match status" value="1"/>
</dbReference>
<feature type="transmembrane region" description="Helical" evidence="7">
    <location>
        <begin position="92"/>
        <end position="109"/>
    </location>
</feature>
<feature type="domain" description="Major facilitator superfamily (MFS) profile" evidence="8">
    <location>
        <begin position="1"/>
        <end position="180"/>
    </location>
</feature>
<keyword evidence="10" id="KW-1185">Reference proteome</keyword>
<accession>A0ABU0CTB4</accession>
<sequence length="180" mass="20371">METIKLKWLIITQSSVFFASSLIFPFYILFIKNVGTSYAQFGLAYGIFGLSAALIHPVIGRLSRRVNHYYLLIINAWGIAAVLLFFPHINSVFQVYFIQVILGLFGALQKHGEKILLAELTDGLERGMKIGHYHFWTSIFSAFAIILGGFLSDYFTVYIIFYISSIIFFISGLLLACKSM</sequence>
<keyword evidence="2" id="KW-0813">Transport</keyword>
<feature type="transmembrane region" description="Helical" evidence="7">
    <location>
        <begin position="37"/>
        <end position="56"/>
    </location>
</feature>
<evidence type="ECO:0000256" key="3">
    <source>
        <dbReference type="ARBA" id="ARBA00022475"/>
    </source>
</evidence>
<evidence type="ECO:0000256" key="4">
    <source>
        <dbReference type="ARBA" id="ARBA00022692"/>
    </source>
</evidence>
<keyword evidence="3" id="KW-1003">Cell membrane</keyword>
<dbReference type="PANTHER" id="PTHR23517">
    <property type="entry name" value="RESISTANCE PROTEIN MDTM, PUTATIVE-RELATED-RELATED"/>
    <property type="match status" value="1"/>
</dbReference>
<evidence type="ECO:0000256" key="1">
    <source>
        <dbReference type="ARBA" id="ARBA00004651"/>
    </source>
</evidence>
<reference evidence="9 10" key="1">
    <citation type="submission" date="2023-07" db="EMBL/GenBank/DDBJ databases">
        <title>Genomic Encyclopedia of Type Strains, Phase IV (KMG-IV): sequencing the most valuable type-strain genomes for metagenomic binning, comparative biology and taxonomic classification.</title>
        <authorList>
            <person name="Goeker M."/>
        </authorList>
    </citation>
    <scope>NUCLEOTIDE SEQUENCE [LARGE SCALE GENOMIC DNA]</scope>
    <source>
        <strain evidence="9 10">DSM 17740</strain>
    </source>
</reference>
<dbReference type="InterPro" id="IPR050171">
    <property type="entry name" value="MFS_Transporters"/>
</dbReference>
<keyword evidence="4 7" id="KW-0812">Transmembrane</keyword>
<protein>
    <submittedName>
        <fullName evidence="9">MFS family permease</fullName>
    </submittedName>
</protein>
<dbReference type="PROSITE" id="PS50850">
    <property type="entry name" value="MFS"/>
    <property type="match status" value="1"/>
</dbReference>
<gene>
    <name evidence="9" type="ORF">J2S00_002466</name>
</gene>